<proteinExistence type="predicted"/>
<dbReference type="Proteomes" id="UP000321058">
    <property type="component" value="Unassembled WGS sequence"/>
</dbReference>
<dbReference type="EMBL" id="BKAJ01000008">
    <property type="protein sequence ID" value="GEP53337.1"/>
    <property type="molecule type" value="Genomic_DNA"/>
</dbReference>
<dbReference type="AlphaFoldDB" id="A0A512N2X2"/>
<evidence type="ECO:0008006" key="3">
    <source>
        <dbReference type="Google" id="ProtNLM"/>
    </source>
</evidence>
<gene>
    <name evidence="1" type="ORF">RSO01_05030</name>
</gene>
<protein>
    <recommendedName>
        <fullName evidence="3">STAS/SEC14 domain-containing protein</fullName>
    </recommendedName>
</protein>
<name>A0A512N2X2_9HYPH</name>
<keyword evidence="2" id="KW-1185">Reference proteome</keyword>
<evidence type="ECO:0000313" key="2">
    <source>
        <dbReference type="Proteomes" id="UP000321058"/>
    </source>
</evidence>
<organism evidence="1 2">
    <name type="scientific">Reyranella soli</name>
    <dbReference type="NCBI Taxonomy" id="1230389"/>
    <lineage>
        <taxon>Bacteria</taxon>
        <taxon>Pseudomonadati</taxon>
        <taxon>Pseudomonadota</taxon>
        <taxon>Alphaproteobacteria</taxon>
        <taxon>Hyphomicrobiales</taxon>
        <taxon>Reyranellaceae</taxon>
        <taxon>Reyranella</taxon>
    </lineage>
</organism>
<comment type="caution">
    <text evidence="1">The sequence shown here is derived from an EMBL/GenBank/DDBJ whole genome shotgun (WGS) entry which is preliminary data.</text>
</comment>
<reference evidence="1 2" key="1">
    <citation type="submission" date="2019-07" db="EMBL/GenBank/DDBJ databases">
        <title>Whole genome shotgun sequence of Reyranella soli NBRC 108950.</title>
        <authorList>
            <person name="Hosoyama A."/>
            <person name="Uohara A."/>
            <person name="Ohji S."/>
            <person name="Ichikawa N."/>
        </authorList>
    </citation>
    <scope>NUCLEOTIDE SEQUENCE [LARGE SCALE GENOMIC DNA]</scope>
    <source>
        <strain evidence="1 2">NBRC 108950</strain>
    </source>
</reference>
<evidence type="ECO:0000313" key="1">
    <source>
        <dbReference type="EMBL" id="GEP53337.1"/>
    </source>
</evidence>
<accession>A0A512N2X2</accession>
<sequence length="128" mass="14084">MPLYWTIDSKARLFTGVAEGNVTLTDAVDLLEAMAGAKAMAYRKLFDGRAAAPTMTPDEMLSLCARIRDYHDQGMMGALALVATPEQTMVFARLLGALASAKRPIRVFTTPRQARNWIEDQPKERAAP</sequence>